<keyword evidence="6" id="KW-0464">Manganese</keyword>
<dbReference type="PANTHER" id="PTHR32494">
    <property type="entry name" value="ALLANTOATE DEIMINASE-RELATED"/>
    <property type="match status" value="1"/>
</dbReference>
<reference evidence="8 9" key="1">
    <citation type="submission" date="2024-02" db="EMBL/GenBank/DDBJ databases">
        <title>Deinococcus carri NBRC 110142.</title>
        <authorList>
            <person name="Ichikawa N."/>
            <person name="Katano-Makiyama Y."/>
            <person name="Hidaka K."/>
        </authorList>
    </citation>
    <scope>NUCLEOTIDE SEQUENCE [LARGE SCALE GENOMIC DNA]</scope>
    <source>
        <strain evidence="8 9">NBRC 110142</strain>
    </source>
</reference>
<dbReference type="PIRSF" id="PIRSF001235">
    <property type="entry name" value="Amidase_carbamoylase"/>
    <property type="match status" value="1"/>
</dbReference>
<evidence type="ECO:0000256" key="2">
    <source>
        <dbReference type="ARBA" id="ARBA00006153"/>
    </source>
</evidence>
<gene>
    <name evidence="8" type="primary">amaB</name>
    <name evidence="8" type="ORF">Dcar01_01602</name>
</gene>
<dbReference type="InterPro" id="IPR010158">
    <property type="entry name" value="Amidase_Cbmase"/>
</dbReference>
<evidence type="ECO:0000313" key="9">
    <source>
        <dbReference type="Proteomes" id="UP001401887"/>
    </source>
</evidence>
<keyword evidence="4" id="KW-0479">Metal-binding</keyword>
<dbReference type="NCBIfam" id="TIGR01879">
    <property type="entry name" value="hydantase"/>
    <property type="match status" value="1"/>
</dbReference>
<dbReference type="SUPFAM" id="SSF55031">
    <property type="entry name" value="Bacterial exopeptidase dimerisation domain"/>
    <property type="match status" value="1"/>
</dbReference>
<comment type="subunit">
    <text evidence="3">Homodimer.</text>
</comment>
<dbReference type="Proteomes" id="UP001401887">
    <property type="component" value="Unassembled WGS sequence"/>
</dbReference>
<dbReference type="PANTHER" id="PTHR32494:SF19">
    <property type="entry name" value="ALLANTOATE DEIMINASE-RELATED"/>
    <property type="match status" value="1"/>
</dbReference>
<dbReference type="GO" id="GO:0016787">
    <property type="term" value="F:hydrolase activity"/>
    <property type="evidence" value="ECO:0007669"/>
    <property type="project" value="UniProtKB-KW"/>
</dbReference>
<evidence type="ECO:0000256" key="4">
    <source>
        <dbReference type="ARBA" id="ARBA00022723"/>
    </source>
</evidence>
<evidence type="ECO:0000256" key="3">
    <source>
        <dbReference type="ARBA" id="ARBA00011738"/>
    </source>
</evidence>
<feature type="domain" description="Peptidase M20 dimerisation" evidence="7">
    <location>
        <begin position="216"/>
        <end position="314"/>
    </location>
</feature>
<dbReference type="Pfam" id="PF07687">
    <property type="entry name" value="M20_dimer"/>
    <property type="match status" value="1"/>
</dbReference>
<comment type="cofactor">
    <cofactor evidence="1">
        <name>Mn(2+)</name>
        <dbReference type="ChEBI" id="CHEBI:29035"/>
    </cofactor>
</comment>
<evidence type="ECO:0000256" key="6">
    <source>
        <dbReference type="ARBA" id="ARBA00023211"/>
    </source>
</evidence>
<dbReference type="InterPro" id="IPR011650">
    <property type="entry name" value="Peptidase_M20_dimer"/>
</dbReference>
<organism evidence="8 9">
    <name type="scientific">Deinococcus carri</name>
    <dbReference type="NCBI Taxonomy" id="1211323"/>
    <lineage>
        <taxon>Bacteria</taxon>
        <taxon>Thermotogati</taxon>
        <taxon>Deinococcota</taxon>
        <taxon>Deinococci</taxon>
        <taxon>Deinococcales</taxon>
        <taxon>Deinococcaceae</taxon>
        <taxon>Deinococcus</taxon>
    </lineage>
</organism>
<evidence type="ECO:0000256" key="5">
    <source>
        <dbReference type="ARBA" id="ARBA00022801"/>
    </source>
</evidence>
<comment type="caution">
    <text evidence="8">The sequence shown here is derived from an EMBL/GenBank/DDBJ whole genome shotgun (WGS) entry which is preliminary data.</text>
</comment>
<dbReference type="EMBL" id="BAABRP010000004">
    <property type="protein sequence ID" value="GAA5512878.1"/>
    <property type="molecule type" value="Genomic_DNA"/>
</dbReference>
<dbReference type="Pfam" id="PF01546">
    <property type="entry name" value="Peptidase_M20"/>
    <property type="match status" value="1"/>
</dbReference>
<evidence type="ECO:0000256" key="1">
    <source>
        <dbReference type="ARBA" id="ARBA00001936"/>
    </source>
</evidence>
<name>A0ABP9W689_9DEIO</name>
<dbReference type="InterPro" id="IPR002933">
    <property type="entry name" value="Peptidase_M20"/>
</dbReference>
<keyword evidence="9" id="KW-1185">Reference proteome</keyword>
<dbReference type="Gene3D" id="3.30.70.360">
    <property type="match status" value="1"/>
</dbReference>
<accession>A0ABP9W689</accession>
<dbReference type="SUPFAM" id="SSF53187">
    <property type="entry name" value="Zn-dependent exopeptidases"/>
    <property type="match status" value="1"/>
</dbReference>
<dbReference type="Gene3D" id="3.40.630.10">
    <property type="entry name" value="Zn peptidases"/>
    <property type="match status" value="1"/>
</dbReference>
<keyword evidence="5 8" id="KW-0378">Hydrolase</keyword>
<evidence type="ECO:0000313" key="8">
    <source>
        <dbReference type="EMBL" id="GAA5512878.1"/>
    </source>
</evidence>
<dbReference type="RefSeq" id="WP_345463533.1">
    <property type="nucleotide sequence ID" value="NZ_BAABRP010000004.1"/>
</dbReference>
<dbReference type="InterPro" id="IPR036264">
    <property type="entry name" value="Bact_exopeptidase_dim_dom"/>
</dbReference>
<comment type="similarity">
    <text evidence="2">Belongs to the peptidase M20 family.</text>
</comment>
<proteinExistence type="inferred from homology"/>
<evidence type="ECO:0000259" key="7">
    <source>
        <dbReference type="Pfam" id="PF07687"/>
    </source>
</evidence>
<dbReference type="NCBIfam" id="NF006775">
    <property type="entry name" value="PRK09290.2-5"/>
    <property type="match status" value="1"/>
</dbReference>
<dbReference type="CDD" id="cd03884">
    <property type="entry name" value="M20_bAS"/>
    <property type="match status" value="1"/>
</dbReference>
<sequence length="417" mass="44399">MTTSQPAHELTDLAQRTLTCCADIAACTEEPGQITRTFLCAPMHDAHARLDAWAAALGLQTREDAAGNWRATRRSDREGARTLVIGSHLDSVPNAGAYDGVLGVVLGLSLLDALKDTPLPYHVELVGFSEEEGVRFSVPFIGSRALLGTAEELLTVTDAQGKTVAQAITEYGLDVGQLAEAQLREDVLGYLEMHIEQGPVLEAEDRSLAAVHAIAGQSRLNFTFSGKANHAGTTPMHLRRDALAGASAFVLAAENLARNTPGLVATVGALRPLPGASNVIPGEVQFTLDLRHAQDEVREGALARLLAEAQQLAEARDLTFTSEVRLEEPATPMDPALTELLGEALAAEGHVSTPMVSGAGHDAMLLGHTWPATMLFLRSPGGLSHHPDEAVRGEDVEAALRVGTRFLHLLAEREEAR</sequence>
<protein>
    <submittedName>
        <fullName evidence="8">N-carbamoyl-L-amino acid hydrolase</fullName>
    </submittedName>
</protein>